<dbReference type="Proteomes" id="UP000310406">
    <property type="component" value="Unassembled WGS sequence"/>
</dbReference>
<keyword evidence="2" id="KW-1185">Reference proteome</keyword>
<dbReference type="EMBL" id="SNTZ01000008">
    <property type="protein sequence ID" value="THV58197.1"/>
    <property type="molecule type" value="Genomic_DNA"/>
</dbReference>
<accession>A0A4S8RIG5</accession>
<organism evidence="1 2">
    <name type="scientific">Flagellimonas alvinocaridis</name>
    <dbReference type="NCBI Taxonomy" id="2530200"/>
    <lineage>
        <taxon>Bacteria</taxon>
        <taxon>Pseudomonadati</taxon>
        <taxon>Bacteroidota</taxon>
        <taxon>Flavobacteriia</taxon>
        <taxon>Flavobacteriales</taxon>
        <taxon>Flavobacteriaceae</taxon>
        <taxon>Flagellimonas</taxon>
    </lineage>
</organism>
<gene>
    <name evidence="1" type="ORF">EZV76_13055</name>
</gene>
<dbReference type="OrthoDB" id="1171624at2"/>
<protein>
    <submittedName>
        <fullName evidence="1">Uncharacterized protein</fullName>
    </submittedName>
</protein>
<comment type="caution">
    <text evidence="1">The sequence shown here is derived from an EMBL/GenBank/DDBJ whole genome shotgun (WGS) entry which is preliminary data.</text>
</comment>
<evidence type="ECO:0000313" key="2">
    <source>
        <dbReference type="Proteomes" id="UP000310406"/>
    </source>
</evidence>
<dbReference type="RefSeq" id="WP_136567005.1">
    <property type="nucleotide sequence ID" value="NZ_SNTZ01000008.1"/>
</dbReference>
<evidence type="ECO:0000313" key="1">
    <source>
        <dbReference type="EMBL" id="THV58197.1"/>
    </source>
</evidence>
<name>A0A4S8RIG5_9FLAO</name>
<proteinExistence type="predicted"/>
<sequence>MKKILYVLLTLAVLPSLKSQEEKVFTSPSPNFISLSLQTHNNKLRFGIQDEYFVKADGTYVSSKAENYFEVDKKSSHNRASRHALLELLKIRFKADMFSAMDRNLFTERTQSMFEKDLKSYTAQQHVLALANALSSKSELKRFFCNEKEEDCASIFKEDGYYNEPRNIRSWGGRGASEFQQLRAYTAFVNELLPKLEKWGNSLYPNNTIDGYYVAKTQLGTYSFKDGGYWLHTHQMHQNDFLLRWWELQPSNSAERKLVHPNGSSILLKMSPEKAEAFSENHQTIFLVLDITAFINGLENYRADQLKTTFTLNSPTIMIYSDDSLTQKVGEIDINTMVSKTR</sequence>
<dbReference type="AlphaFoldDB" id="A0A4S8RIG5"/>
<reference evidence="1 2" key="1">
    <citation type="submission" date="2019-03" db="EMBL/GenBank/DDBJ databases">
        <title>Muricauda SCR12 sp.nov, a marine bacterium isolated from Pacific Ocean:the Okinawa trough.</title>
        <authorList>
            <person name="Liu L."/>
        </authorList>
    </citation>
    <scope>NUCLEOTIDE SEQUENCE [LARGE SCALE GENOMIC DNA]</scope>
    <source>
        <strain evidence="1 2">SCR12</strain>
    </source>
</reference>